<proteinExistence type="predicted"/>
<feature type="domain" description="RmlD-like substrate binding" evidence="1">
    <location>
        <begin position="7"/>
        <end position="293"/>
    </location>
</feature>
<dbReference type="RefSeq" id="WP_406750732.1">
    <property type="nucleotide sequence ID" value="NZ_JBEWZH010000004.1"/>
</dbReference>
<organism evidence="2 3">
    <name type="scientific">Aquirufa salirivi</name>
    <dbReference type="NCBI Taxonomy" id="3104729"/>
    <lineage>
        <taxon>Bacteria</taxon>
        <taxon>Pseudomonadati</taxon>
        <taxon>Bacteroidota</taxon>
        <taxon>Cytophagia</taxon>
        <taxon>Cytophagales</taxon>
        <taxon>Flectobacillaceae</taxon>
        <taxon>Aquirufa</taxon>
    </lineage>
</organism>
<evidence type="ECO:0000313" key="2">
    <source>
        <dbReference type="EMBL" id="MFL0162043.1"/>
    </source>
</evidence>
<keyword evidence="3" id="KW-1185">Reference proteome</keyword>
<dbReference type="EMBL" id="JBEWZH010000004">
    <property type="protein sequence ID" value="MFL0162043.1"/>
    <property type="molecule type" value="Genomic_DNA"/>
</dbReference>
<dbReference type="PANTHER" id="PTHR43242">
    <property type="entry name" value="NAD(P)-BINDING ROSSMANN-FOLD SUPERFAMILY PROTEIN"/>
    <property type="match status" value="1"/>
</dbReference>
<dbReference type="Gene3D" id="3.90.25.10">
    <property type="entry name" value="UDP-galactose 4-epimerase, domain 1"/>
    <property type="match status" value="1"/>
</dbReference>
<dbReference type="SUPFAM" id="SSF51735">
    <property type="entry name" value="NAD(P)-binding Rossmann-fold domains"/>
    <property type="match status" value="1"/>
</dbReference>
<dbReference type="CDD" id="cd05254">
    <property type="entry name" value="dTDP_HR_like_SDR_e"/>
    <property type="match status" value="1"/>
</dbReference>
<evidence type="ECO:0000259" key="1">
    <source>
        <dbReference type="Pfam" id="PF04321"/>
    </source>
</evidence>
<dbReference type="Gene3D" id="3.40.50.720">
    <property type="entry name" value="NAD(P)-binding Rossmann-like Domain"/>
    <property type="match status" value="1"/>
</dbReference>
<comment type="caution">
    <text evidence="2">The sequence shown here is derived from an EMBL/GenBank/DDBJ whole genome shotgun (WGS) entry which is preliminary data.</text>
</comment>
<evidence type="ECO:0000313" key="3">
    <source>
        <dbReference type="Proteomes" id="UP001623558"/>
    </source>
</evidence>
<sequence length="306" mass="34234">MSQKPSIFLTGGSGLLAVNWFYSKRNEYSVYLGLNERQIHPQGGHVLSLDFTSEAILMKQLEAVHPSVVIHTAGLTSVEKCESKPDLAYHINVELSSLVANATKRLGIPLVHISTDHLFEGNASMLSEEVPTQAINVYGQTKALAEKAVLQINPNALLIRTNFYGWGTSYRKSFSDYIIQALRDHQTLHLFDDVHYTPILAENLIQTVHDLLDKKAKGIFHVVSDDRISKYEFGVLLADEFGLDKSLIHKSTLQSQTNLVKRPADMSLSNRKVSELLGRNLGTVKQHIAQLHQQELEGKTQEIQLL</sequence>
<dbReference type="InterPro" id="IPR029903">
    <property type="entry name" value="RmlD-like-bd"/>
</dbReference>
<dbReference type="InterPro" id="IPR036291">
    <property type="entry name" value="NAD(P)-bd_dom_sf"/>
</dbReference>
<name>A0ABW8RTI8_9BACT</name>
<gene>
    <name evidence="2" type="ORF">U0R11_06535</name>
</gene>
<dbReference type="PANTHER" id="PTHR43242:SF1">
    <property type="entry name" value="NAD(P)-BINDING ROSSMANN-FOLD SUPERFAMILY PROTEIN"/>
    <property type="match status" value="1"/>
</dbReference>
<accession>A0ABW8RTI8</accession>
<reference evidence="2 3" key="1">
    <citation type="submission" date="2024-07" db="EMBL/GenBank/DDBJ databases">
        <authorList>
            <person name="Pitt A."/>
            <person name="Hahn M.W."/>
        </authorList>
    </citation>
    <scope>NUCLEOTIDE SEQUENCE [LARGE SCALE GENOMIC DNA]</scope>
    <source>
        <strain evidence="2 3">1-SAACH-A3</strain>
    </source>
</reference>
<protein>
    <submittedName>
        <fullName evidence="2">SDR family oxidoreductase</fullName>
    </submittedName>
</protein>
<dbReference type="Proteomes" id="UP001623558">
    <property type="component" value="Unassembled WGS sequence"/>
</dbReference>
<dbReference type="Pfam" id="PF04321">
    <property type="entry name" value="RmlD_sub_bind"/>
    <property type="match status" value="1"/>
</dbReference>